<gene>
    <name evidence="2" type="ORF">EYF80_018147</name>
</gene>
<accession>A0A4Z2I2Z4</accession>
<sequence length="170" mass="17996">MSAARRVKRTHPRGGGRGFCGGPPGAARSSQTIKRFAKAVREGLKVESESFETFWLIMGCILGPLSDLASRSPTHTHRPSVCVADGGGPLVSRRAAAVGGASDGLHSPLRYPLPSPPPPAASARRPGVQPSSGPAWKRSRSVRRITRRSARKEAQNHGTAYSAVISPMKL</sequence>
<evidence type="ECO:0000313" key="3">
    <source>
        <dbReference type="Proteomes" id="UP000314294"/>
    </source>
</evidence>
<protein>
    <submittedName>
        <fullName evidence="2">Uncharacterized protein</fullName>
    </submittedName>
</protein>
<name>A0A4Z2I2Z4_9TELE</name>
<dbReference type="AlphaFoldDB" id="A0A4Z2I2Z4"/>
<evidence type="ECO:0000313" key="2">
    <source>
        <dbReference type="EMBL" id="TNN71622.1"/>
    </source>
</evidence>
<evidence type="ECO:0000256" key="1">
    <source>
        <dbReference type="SAM" id="MobiDB-lite"/>
    </source>
</evidence>
<dbReference type="Proteomes" id="UP000314294">
    <property type="component" value="Unassembled WGS sequence"/>
</dbReference>
<feature type="compositionally biased region" description="Basic residues" evidence="1">
    <location>
        <begin position="137"/>
        <end position="150"/>
    </location>
</feature>
<feature type="compositionally biased region" description="Gly residues" evidence="1">
    <location>
        <begin position="15"/>
        <end position="24"/>
    </location>
</feature>
<keyword evidence="3" id="KW-1185">Reference proteome</keyword>
<organism evidence="2 3">
    <name type="scientific">Liparis tanakae</name>
    <name type="common">Tanaka's snailfish</name>
    <dbReference type="NCBI Taxonomy" id="230148"/>
    <lineage>
        <taxon>Eukaryota</taxon>
        <taxon>Metazoa</taxon>
        <taxon>Chordata</taxon>
        <taxon>Craniata</taxon>
        <taxon>Vertebrata</taxon>
        <taxon>Euteleostomi</taxon>
        <taxon>Actinopterygii</taxon>
        <taxon>Neopterygii</taxon>
        <taxon>Teleostei</taxon>
        <taxon>Neoteleostei</taxon>
        <taxon>Acanthomorphata</taxon>
        <taxon>Eupercaria</taxon>
        <taxon>Perciformes</taxon>
        <taxon>Cottioidei</taxon>
        <taxon>Cottales</taxon>
        <taxon>Liparidae</taxon>
        <taxon>Liparis</taxon>
    </lineage>
</organism>
<feature type="region of interest" description="Disordered" evidence="1">
    <location>
        <begin position="97"/>
        <end position="170"/>
    </location>
</feature>
<feature type="compositionally biased region" description="Pro residues" evidence="1">
    <location>
        <begin position="111"/>
        <end position="120"/>
    </location>
</feature>
<feature type="compositionally biased region" description="Basic residues" evidence="1">
    <location>
        <begin position="1"/>
        <end position="14"/>
    </location>
</feature>
<dbReference type="EMBL" id="SRLO01000147">
    <property type="protein sequence ID" value="TNN71622.1"/>
    <property type="molecule type" value="Genomic_DNA"/>
</dbReference>
<reference evidence="2 3" key="1">
    <citation type="submission" date="2019-03" db="EMBL/GenBank/DDBJ databases">
        <title>First draft genome of Liparis tanakae, snailfish: a comprehensive survey of snailfish specific genes.</title>
        <authorList>
            <person name="Kim W."/>
            <person name="Song I."/>
            <person name="Jeong J.-H."/>
            <person name="Kim D."/>
            <person name="Kim S."/>
            <person name="Ryu S."/>
            <person name="Song J.Y."/>
            <person name="Lee S.K."/>
        </authorList>
    </citation>
    <scope>NUCLEOTIDE SEQUENCE [LARGE SCALE GENOMIC DNA]</scope>
    <source>
        <tissue evidence="2">Muscle</tissue>
    </source>
</reference>
<proteinExistence type="predicted"/>
<feature type="region of interest" description="Disordered" evidence="1">
    <location>
        <begin position="1"/>
        <end position="27"/>
    </location>
</feature>
<comment type="caution">
    <text evidence="2">The sequence shown here is derived from an EMBL/GenBank/DDBJ whole genome shotgun (WGS) entry which is preliminary data.</text>
</comment>